<dbReference type="SUPFAM" id="SSF51445">
    <property type="entry name" value="(Trans)glycosidases"/>
    <property type="match status" value="1"/>
</dbReference>
<dbReference type="Proteomes" id="UP000325440">
    <property type="component" value="Unassembled WGS sequence"/>
</dbReference>
<dbReference type="Pfam" id="PF01301">
    <property type="entry name" value="Glyco_hydro_35"/>
    <property type="match status" value="1"/>
</dbReference>
<protein>
    <submittedName>
        <fullName evidence="8">Glycoside hydrolase superfamily,Beta-galactosidase 1-like,Glycoside hydrolase, family</fullName>
    </submittedName>
</protein>
<dbReference type="GO" id="GO:0005975">
    <property type="term" value="P:carbohydrate metabolic process"/>
    <property type="evidence" value="ECO:0007669"/>
    <property type="project" value="InterPro"/>
</dbReference>
<dbReference type="SUPFAM" id="SSF49785">
    <property type="entry name" value="Galactose-binding domain-like"/>
    <property type="match status" value="1"/>
</dbReference>
<dbReference type="InterPro" id="IPR026283">
    <property type="entry name" value="B-gal_1-like"/>
</dbReference>
<dbReference type="InterPro" id="IPR017853">
    <property type="entry name" value="GH"/>
</dbReference>
<evidence type="ECO:0000313" key="8">
    <source>
        <dbReference type="EMBL" id="VVC34719.1"/>
    </source>
</evidence>
<feature type="active site" description="Proton donor" evidence="4">
    <location>
        <position position="117"/>
    </location>
</feature>
<evidence type="ECO:0000256" key="3">
    <source>
        <dbReference type="ARBA" id="ARBA00023295"/>
    </source>
</evidence>
<evidence type="ECO:0000313" key="9">
    <source>
        <dbReference type="Proteomes" id="UP000325440"/>
    </source>
</evidence>
<comment type="similarity">
    <text evidence="1">Belongs to the glycosyl hydrolase 35 family.</text>
</comment>
<feature type="domain" description="Beta-galactosidase galactose-binding" evidence="7">
    <location>
        <begin position="471"/>
        <end position="536"/>
    </location>
</feature>
<dbReference type="InterPro" id="IPR031330">
    <property type="entry name" value="Gly_Hdrlase_35_cat"/>
</dbReference>
<evidence type="ECO:0000259" key="5">
    <source>
        <dbReference type="Pfam" id="PF01301"/>
    </source>
</evidence>
<dbReference type="PRINTS" id="PR00742">
    <property type="entry name" value="GLHYDRLASE35"/>
</dbReference>
<proteinExistence type="inferred from homology"/>
<dbReference type="PIRSF" id="PIRSF006336">
    <property type="entry name" value="B-gal"/>
    <property type="match status" value="1"/>
</dbReference>
<name>A0A5E4MR72_9HEMI</name>
<evidence type="ECO:0000259" key="7">
    <source>
        <dbReference type="Pfam" id="PF21467"/>
    </source>
</evidence>
<dbReference type="PANTHER" id="PTHR23421">
    <property type="entry name" value="BETA-GALACTOSIDASE RELATED"/>
    <property type="match status" value="1"/>
</dbReference>
<dbReference type="EMBL" id="CABPRJ010001010">
    <property type="protein sequence ID" value="VVC34719.1"/>
    <property type="molecule type" value="Genomic_DNA"/>
</dbReference>
<evidence type="ECO:0000256" key="2">
    <source>
        <dbReference type="ARBA" id="ARBA00022801"/>
    </source>
</evidence>
<dbReference type="Pfam" id="PF21467">
    <property type="entry name" value="BetaGal_gal-bd"/>
    <property type="match status" value="1"/>
</dbReference>
<dbReference type="Gene3D" id="2.60.120.260">
    <property type="entry name" value="Galactose-binding domain-like"/>
    <property type="match status" value="2"/>
</dbReference>
<evidence type="ECO:0000256" key="1">
    <source>
        <dbReference type="ARBA" id="ARBA00009809"/>
    </source>
</evidence>
<feature type="domain" description="Beta-galactosidase 1-like first all-beta" evidence="6">
    <location>
        <begin position="339"/>
        <end position="452"/>
    </location>
</feature>
<accession>A0A5E4MR72</accession>
<dbReference type="InterPro" id="IPR001944">
    <property type="entry name" value="Glycoside_Hdrlase_35"/>
</dbReference>
<dbReference type="InterPro" id="IPR048913">
    <property type="entry name" value="BetaGal_gal-bd"/>
</dbReference>
<keyword evidence="9" id="KW-1185">Reference proteome</keyword>
<keyword evidence="2 8" id="KW-0378">Hydrolase</keyword>
<dbReference type="InterPro" id="IPR008979">
    <property type="entry name" value="Galactose-bd-like_sf"/>
</dbReference>
<keyword evidence="3" id="KW-0326">Glycosidase</keyword>
<dbReference type="Pfam" id="PF21317">
    <property type="entry name" value="BetaGal_ABD_1"/>
    <property type="match status" value="1"/>
</dbReference>
<dbReference type="AlphaFoldDB" id="A0A5E4MR72"/>
<gene>
    <name evidence="8" type="ORF">CINCED_3A025012</name>
</gene>
<dbReference type="GO" id="GO:0004565">
    <property type="term" value="F:beta-galactosidase activity"/>
    <property type="evidence" value="ECO:0007669"/>
    <property type="project" value="InterPro"/>
</dbReference>
<dbReference type="InterPro" id="IPR048912">
    <property type="entry name" value="BetaGal1-like_ABD1"/>
</dbReference>
<dbReference type="Gene3D" id="3.20.20.80">
    <property type="entry name" value="Glycosidases"/>
    <property type="match status" value="1"/>
</dbReference>
<evidence type="ECO:0000256" key="4">
    <source>
        <dbReference type="PIRSR" id="PIRSR006336-1"/>
    </source>
</evidence>
<feature type="domain" description="Glycoside hydrolase 35 catalytic" evidence="5">
    <location>
        <begin position="10"/>
        <end position="294"/>
    </location>
</feature>
<evidence type="ECO:0000259" key="6">
    <source>
        <dbReference type="Pfam" id="PF21317"/>
    </source>
</evidence>
<organism evidence="8 9">
    <name type="scientific">Cinara cedri</name>
    <dbReference type="NCBI Taxonomy" id="506608"/>
    <lineage>
        <taxon>Eukaryota</taxon>
        <taxon>Metazoa</taxon>
        <taxon>Ecdysozoa</taxon>
        <taxon>Arthropoda</taxon>
        <taxon>Hexapoda</taxon>
        <taxon>Insecta</taxon>
        <taxon>Pterygota</taxon>
        <taxon>Neoptera</taxon>
        <taxon>Paraneoptera</taxon>
        <taxon>Hemiptera</taxon>
        <taxon>Sternorrhyncha</taxon>
        <taxon>Aphidomorpha</taxon>
        <taxon>Aphidoidea</taxon>
        <taxon>Aphididae</taxon>
        <taxon>Lachninae</taxon>
        <taxon>Cinara</taxon>
    </lineage>
</organism>
<sequence length="562" mass="64147">MADTASGCCNYVEWSMHEPYSGVYDFKGQADLEHFLNLAEQEKMLILLRPGPFISAERDFGGYPYWLLKEKPRIRLRSSDPSHTKYVRRWFSVLMPKIVPRLYGNGGNIIMIQIENEYGHNNLSGNDQKYIFWLRDLFQKYVHDQALLFTTDECDANYMEFGHIPNVYSTTDFAPSLNATECFGYMRQVQKRGPLVNSEFYVGWIAFWDEPRPVRNTTEIIDGFKLLLSLNASINIFMFHGGTNFGFTSGAHSNGDTLKTADYKPELTSYDFSGLLDEAGDPTEKYYAFKKTLKEANFPTFFTPKRAPKGNYGTVNLLPVASLLDRVSRRLQPVISQVPLCFEDIDQDHGLVLYETNLPTFEKPTKLPLIVEKLHDRAIIFLNTEKLGIMSRSSKNTTMELLVSGGDQKLSILVEDQGRVNDKSYLEDRKGILSNVTLGKHILGPWVMTRYPLNETSWLNTVNIQPDVRSPAYYKGIFIIPQNKKHPKPLDTYLDTSGWSKGVAFINGINIGRYWPAVGPQITLYVPAPYLVPGLNTVVMVELENPHEDFTVKFVDSPRLDW</sequence>
<dbReference type="OrthoDB" id="1657402at2759"/>
<feature type="active site" description="Nucleophile" evidence="4">
    <location>
        <position position="199"/>
    </location>
</feature>
<reference evidence="8 9" key="1">
    <citation type="submission" date="2019-08" db="EMBL/GenBank/DDBJ databases">
        <authorList>
            <person name="Alioto T."/>
            <person name="Alioto T."/>
            <person name="Gomez Garrido J."/>
        </authorList>
    </citation>
    <scope>NUCLEOTIDE SEQUENCE [LARGE SCALE GENOMIC DNA]</scope>
</reference>